<comment type="similarity">
    <text evidence="10">Belongs to the PlsX family.</text>
</comment>
<protein>
    <recommendedName>
        <fullName evidence="8 10">Phosphate acyltransferase</fullName>
        <ecNumber evidence="8 10">2.3.1.274</ecNumber>
    </recommendedName>
    <alternativeName>
        <fullName evidence="10">Acyl-ACP phosphotransacylase</fullName>
    </alternativeName>
    <alternativeName>
        <fullName evidence="10">Acyl-[acyl-carrier-protein]--phosphate acyltransferase</fullName>
    </alternativeName>
    <alternativeName>
        <fullName evidence="10">Phosphate-acyl-ACP acyltransferase</fullName>
    </alternativeName>
</protein>
<dbReference type="UniPathway" id="UPA00085"/>
<keyword evidence="5 10" id="KW-0443">Lipid metabolism</keyword>
<keyword evidence="12" id="KW-1185">Reference proteome</keyword>
<keyword evidence="3 10" id="KW-0444">Lipid biosynthesis</keyword>
<evidence type="ECO:0000313" key="12">
    <source>
        <dbReference type="Proteomes" id="UP000032749"/>
    </source>
</evidence>
<evidence type="ECO:0000256" key="10">
    <source>
        <dbReference type="HAMAP-Rule" id="MF_00019"/>
    </source>
</evidence>
<comment type="catalytic activity">
    <reaction evidence="1 10">
        <text>a fatty acyl-[ACP] + phosphate = an acyl phosphate + holo-[ACP]</text>
        <dbReference type="Rhea" id="RHEA:42292"/>
        <dbReference type="Rhea" id="RHEA-COMP:9685"/>
        <dbReference type="Rhea" id="RHEA-COMP:14125"/>
        <dbReference type="ChEBI" id="CHEBI:43474"/>
        <dbReference type="ChEBI" id="CHEBI:59918"/>
        <dbReference type="ChEBI" id="CHEBI:64479"/>
        <dbReference type="ChEBI" id="CHEBI:138651"/>
        <dbReference type="EC" id="2.3.1.274"/>
    </reaction>
</comment>
<dbReference type="SUPFAM" id="SSF53659">
    <property type="entry name" value="Isocitrate/Isopropylmalate dehydrogenase-like"/>
    <property type="match status" value="1"/>
</dbReference>
<dbReference type="EC" id="2.3.1.274" evidence="8 10"/>
<evidence type="ECO:0000256" key="9">
    <source>
        <dbReference type="ARBA" id="ARBA00046608"/>
    </source>
</evidence>
<evidence type="ECO:0000256" key="6">
    <source>
        <dbReference type="ARBA" id="ARBA00023209"/>
    </source>
</evidence>
<dbReference type="AlphaFoldDB" id="R4YN10"/>
<comment type="subcellular location">
    <subcellularLocation>
        <location evidence="10">Cytoplasm</location>
    </subcellularLocation>
    <text evidence="10">Associated with the membrane possibly through PlsY.</text>
</comment>
<dbReference type="Gene3D" id="3.40.718.10">
    <property type="entry name" value="Isopropylmalate Dehydrogenase"/>
    <property type="match status" value="1"/>
</dbReference>
<dbReference type="InterPro" id="IPR012281">
    <property type="entry name" value="Phospholipid_synth_PlsX-like"/>
</dbReference>
<name>R4YN10_OLEAN</name>
<dbReference type="HOGENOM" id="CLU_039379_1_0_6"/>
<keyword evidence="2 10" id="KW-0963">Cytoplasm</keyword>
<dbReference type="GO" id="GO:0006633">
    <property type="term" value="P:fatty acid biosynthetic process"/>
    <property type="evidence" value="ECO:0007669"/>
    <property type="project" value="UniProtKB-UniRule"/>
</dbReference>
<dbReference type="GO" id="GO:0008654">
    <property type="term" value="P:phospholipid biosynthetic process"/>
    <property type="evidence" value="ECO:0007669"/>
    <property type="project" value="UniProtKB-KW"/>
</dbReference>
<dbReference type="InterPro" id="IPR003664">
    <property type="entry name" value="FA_synthesis"/>
</dbReference>
<dbReference type="STRING" id="698738.OLEAN_C20040"/>
<organism evidence="11 12">
    <name type="scientific">Oleispira antarctica RB-8</name>
    <dbReference type="NCBI Taxonomy" id="698738"/>
    <lineage>
        <taxon>Bacteria</taxon>
        <taxon>Pseudomonadati</taxon>
        <taxon>Pseudomonadota</taxon>
        <taxon>Gammaproteobacteria</taxon>
        <taxon>Oceanospirillales</taxon>
        <taxon>Oceanospirillaceae</taxon>
        <taxon>Oleispira</taxon>
    </lineage>
</organism>
<dbReference type="NCBIfam" id="TIGR00182">
    <property type="entry name" value="plsX"/>
    <property type="match status" value="1"/>
</dbReference>
<evidence type="ECO:0000256" key="1">
    <source>
        <dbReference type="ARBA" id="ARBA00001232"/>
    </source>
</evidence>
<dbReference type="KEGG" id="oai:OLEAN_C20040"/>
<keyword evidence="4 10" id="KW-0808">Transferase</keyword>
<gene>
    <name evidence="10 11" type="primary">plsX</name>
    <name evidence="11" type="ORF">OLEAN_C20040</name>
</gene>
<sequence>MTFTLAVDAMGGDFGPRVTFNAAQQILAERSDLSIQFYISSSESTWLESELSQRAAACSSTDFSDIQSRFHIHYCEQFVDMSDKPSHALRRKQNSTMALALKSIANNEAQACVSCGNTGALLALSRYTLSTLIDVDRPAMARDIPTAGKPLLMLDLGANIDVGADGLYQFAILASAWRKAQGVKKPKLGLLNIGKEASKGTEEIRLAGQMISELEGIDYVGFVEADELYQGELDIVVCDGFHGNIALKTSEGLLRHISQQFDLILQSSVLGKALSFFTNPVIERFKRQLDPVMHSGALLLGINGLVVKSHGKSDQEAFYQSMRYTLAEIELGTAQRLADEMDRLSA</sequence>
<dbReference type="Pfam" id="PF02504">
    <property type="entry name" value="FA_synthesis"/>
    <property type="match status" value="1"/>
</dbReference>
<dbReference type="PANTHER" id="PTHR30100">
    <property type="entry name" value="FATTY ACID/PHOSPHOLIPID SYNTHESIS PROTEIN PLSX"/>
    <property type="match status" value="1"/>
</dbReference>
<dbReference type="OrthoDB" id="9806408at2"/>
<evidence type="ECO:0000256" key="5">
    <source>
        <dbReference type="ARBA" id="ARBA00023098"/>
    </source>
</evidence>
<evidence type="ECO:0000256" key="7">
    <source>
        <dbReference type="ARBA" id="ARBA00023264"/>
    </source>
</evidence>
<evidence type="ECO:0000256" key="4">
    <source>
        <dbReference type="ARBA" id="ARBA00022679"/>
    </source>
</evidence>
<keyword evidence="7 10" id="KW-1208">Phospholipid metabolism</keyword>
<comment type="function">
    <text evidence="10">Catalyzes the reversible formation of acyl-phosphate (acyl-PO(4)) from acyl-[acyl-carrier-protein] (acyl-ACP). This enzyme utilizes acyl-ACP as fatty acyl donor, but not acyl-CoA.</text>
</comment>
<comment type="pathway">
    <text evidence="10">Lipid metabolism; phospholipid metabolism.</text>
</comment>
<accession>R4YN10</accession>
<dbReference type="Proteomes" id="UP000032749">
    <property type="component" value="Chromosome"/>
</dbReference>
<evidence type="ECO:0000256" key="8">
    <source>
        <dbReference type="ARBA" id="ARBA00024069"/>
    </source>
</evidence>
<dbReference type="HAMAP" id="MF_00019">
    <property type="entry name" value="PlsX"/>
    <property type="match status" value="1"/>
</dbReference>
<dbReference type="EMBL" id="FO203512">
    <property type="protein sequence ID" value="CCK76180.1"/>
    <property type="molecule type" value="Genomic_DNA"/>
</dbReference>
<dbReference type="PANTHER" id="PTHR30100:SF1">
    <property type="entry name" value="PHOSPHATE ACYLTRANSFERASE"/>
    <property type="match status" value="1"/>
</dbReference>
<dbReference type="PATRIC" id="fig|698738.3.peg.2073"/>
<dbReference type="GO" id="GO:0043811">
    <property type="term" value="F:phosphate:acyl-[acyl carrier protein] acyltransferase activity"/>
    <property type="evidence" value="ECO:0007669"/>
    <property type="project" value="UniProtKB-UniRule"/>
</dbReference>
<proteinExistence type="inferred from homology"/>
<evidence type="ECO:0000313" key="11">
    <source>
        <dbReference type="EMBL" id="CCK76180.1"/>
    </source>
</evidence>
<reference evidence="11 12" key="1">
    <citation type="journal article" date="2013" name="Nat. Commun.">
        <title>Genome sequence and functional genomic analysis of the oil-degrading bacterium Oleispira antarctica.</title>
        <authorList>
            <person name="Kube M."/>
            <person name="Chernikova T.N."/>
            <person name="Al-Ramahi Y."/>
            <person name="Beloqui A."/>
            <person name="Lopez-Cortez N."/>
            <person name="Guazzaroni M.E."/>
            <person name="Heipieper H.J."/>
            <person name="Klages S."/>
            <person name="Kotsyurbenko O.R."/>
            <person name="Langer I."/>
            <person name="Nechitaylo T.Y."/>
            <person name="Lunsdorf H."/>
            <person name="Fernandez M."/>
            <person name="Juarez S."/>
            <person name="Ciordia S."/>
            <person name="Singer A."/>
            <person name="Kagan O."/>
            <person name="Egorova O."/>
            <person name="Petit P.A."/>
            <person name="Stogios P."/>
            <person name="Kim Y."/>
            <person name="Tchigvintsev A."/>
            <person name="Flick R."/>
            <person name="Denaro R."/>
            <person name="Genovese M."/>
            <person name="Albar J.P."/>
            <person name="Reva O.N."/>
            <person name="Martinez-Gomariz M."/>
            <person name="Tran H."/>
            <person name="Ferrer M."/>
            <person name="Savchenko A."/>
            <person name="Yakunin A.F."/>
            <person name="Yakimov M.M."/>
            <person name="Golyshina O.V."/>
            <person name="Reinhardt R."/>
            <person name="Golyshin P.N."/>
        </authorList>
    </citation>
    <scope>NUCLEOTIDE SEQUENCE [LARGE SCALE GENOMIC DNA]</scope>
</reference>
<keyword evidence="6 10" id="KW-0594">Phospholipid biosynthesis</keyword>
<evidence type="ECO:0000256" key="2">
    <source>
        <dbReference type="ARBA" id="ARBA00022490"/>
    </source>
</evidence>
<comment type="subunit">
    <text evidence="9 10">Homodimer. Probably interacts with PlsY.</text>
</comment>
<dbReference type="GO" id="GO:0005737">
    <property type="term" value="C:cytoplasm"/>
    <property type="evidence" value="ECO:0007669"/>
    <property type="project" value="UniProtKB-SubCell"/>
</dbReference>
<dbReference type="PIRSF" id="PIRSF002465">
    <property type="entry name" value="Phsphlp_syn_PlsX"/>
    <property type="match status" value="1"/>
</dbReference>
<evidence type="ECO:0000256" key="3">
    <source>
        <dbReference type="ARBA" id="ARBA00022516"/>
    </source>
</evidence>